<evidence type="ECO:0000256" key="1">
    <source>
        <dbReference type="SAM" id="MobiDB-lite"/>
    </source>
</evidence>
<reference evidence="2 3" key="1">
    <citation type="journal article" date="2013" name="Mar. Genomics">
        <title>Expression of sulfatases in Rhodopirellula baltica and the diversity of sulfatases in the genus Rhodopirellula.</title>
        <authorList>
            <person name="Wegner C.E."/>
            <person name="Richter-Heitmann T."/>
            <person name="Klindworth A."/>
            <person name="Klockow C."/>
            <person name="Richter M."/>
            <person name="Achstetter T."/>
            <person name="Glockner F.O."/>
            <person name="Harder J."/>
        </authorList>
    </citation>
    <scope>NUCLEOTIDE SEQUENCE [LARGE SCALE GENOMIC DNA]</scope>
    <source>
        <strain evidence="2 3">SWK14</strain>
    </source>
</reference>
<proteinExistence type="predicted"/>
<name>L7C7M9_RHOBT</name>
<dbReference type="PATRIC" id="fig|993516.3.peg.6853"/>
<feature type="region of interest" description="Disordered" evidence="1">
    <location>
        <begin position="1"/>
        <end position="22"/>
    </location>
</feature>
<dbReference type="Proteomes" id="UP000010959">
    <property type="component" value="Unassembled WGS sequence"/>
</dbReference>
<dbReference type="AlphaFoldDB" id="L7C7M9"/>
<accession>L7C7M9</accession>
<gene>
    <name evidence="2" type="ORF">RBSWK_06388</name>
</gene>
<protein>
    <submittedName>
        <fullName evidence="2">Uncharacterized protein</fullName>
    </submittedName>
</protein>
<evidence type="ECO:0000313" key="3">
    <source>
        <dbReference type="Proteomes" id="UP000010959"/>
    </source>
</evidence>
<dbReference type="EMBL" id="AMWG01000184">
    <property type="protein sequence ID" value="ELP29687.1"/>
    <property type="molecule type" value="Genomic_DNA"/>
</dbReference>
<comment type="caution">
    <text evidence="2">The sequence shown here is derived from an EMBL/GenBank/DDBJ whole genome shotgun (WGS) entry which is preliminary data.</text>
</comment>
<sequence>MAAFDLSDGAIPTHLIDEGDESHEGAGRYVELSKTQPPWVRVFAY</sequence>
<organism evidence="2 3">
    <name type="scientific">Rhodopirellula baltica SWK14</name>
    <dbReference type="NCBI Taxonomy" id="993516"/>
    <lineage>
        <taxon>Bacteria</taxon>
        <taxon>Pseudomonadati</taxon>
        <taxon>Planctomycetota</taxon>
        <taxon>Planctomycetia</taxon>
        <taxon>Pirellulales</taxon>
        <taxon>Pirellulaceae</taxon>
        <taxon>Rhodopirellula</taxon>
    </lineage>
</organism>
<evidence type="ECO:0000313" key="2">
    <source>
        <dbReference type="EMBL" id="ELP29687.1"/>
    </source>
</evidence>